<keyword evidence="4" id="KW-0539">Nucleus</keyword>
<feature type="domain" description="Spt4/RpoE2 zinc finger" evidence="6">
    <location>
        <begin position="26"/>
        <end position="102"/>
    </location>
</feature>
<dbReference type="AlphaFoldDB" id="A0A7S1AIV4"/>
<evidence type="ECO:0000256" key="4">
    <source>
        <dbReference type="ARBA" id="ARBA00023242"/>
    </source>
</evidence>
<sequence length="180" mass="19809">MEPPTLYAPEEVEAMRLYFPNGTKNLRACIRCRIIMTKEQFFQLGCPCCRDVLNMQENEGRVVACTTTLYQGIMAVIKPGSFATRFNGLDKRRPGCYALAVQGTIPEHILNEPDLMDDDLEECAHSPKRRRGGGSFDGSVTPATDRGPMSPSLGSPIIGQASVTPHHRSGGKVEISPRRT</sequence>
<reference evidence="7" key="1">
    <citation type="submission" date="2021-01" db="EMBL/GenBank/DDBJ databases">
        <authorList>
            <person name="Corre E."/>
            <person name="Pelletier E."/>
            <person name="Niang G."/>
            <person name="Scheremetjew M."/>
            <person name="Finn R."/>
            <person name="Kale V."/>
            <person name="Holt S."/>
            <person name="Cochrane G."/>
            <person name="Meng A."/>
            <person name="Brown T."/>
            <person name="Cohen L."/>
        </authorList>
    </citation>
    <scope>NUCLEOTIDE SEQUENCE</scope>
</reference>
<dbReference type="SMART" id="SM01389">
    <property type="entry name" value="Spt4"/>
    <property type="match status" value="1"/>
</dbReference>
<comment type="similarity">
    <text evidence="2">Belongs to the SPT4 family.</text>
</comment>
<dbReference type="GO" id="GO:0000993">
    <property type="term" value="F:RNA polymerase II complex binding"/>
    <property type="evidence" value="ECO:0007669"/>
    <property type="project" value="TreeGrafter"/>
</dbReference>
<dbReference type="InterPro" id="IPR038510">
    <property type="entry name" value="Spt4_sf"/>
</dbReference>
<dbReference type="InterPro" id="IPR009287">
    <property type="entry name" value="Spt4"/>
</dbReference>
<dbReference type="InterPro" id="IPR029040">
    <property type="entry name" value="RPABC4/Spt4"/>
</dbReference>
<dbReference type="GO" id="GO:0140673">
    <property type="term" value="P:transcription elongation-coupled chromatin remodeling"/>
    <property type="evidence" value="ECO:0007669"/>
    <property type="project" value="InterPro"/>
</dbReference>
<proteinExistence type="inferred from homology"/>
<accession>A0A7S1AIV4</accession>
<evidence type="ECO:0000256" key="2">
    <source>
        <dbReference type="ARBA" id="ARBA00010464"/>
    </source>
</evidence>
<evidence type="ECO:0000256" key="5">
    <source>
        <dbReference type="SAM" id="MobiDB-lite"/>
    </source>
</evidence>
<dbReference type="InterPro" id="IPR022800">
    <property type="entry name" value="Spt4/RpoE2_Znf"/>
</dbReference>
<feature type="region of interest" description="Disordered" evidence="5">
    <location>
        <begin position="125"/>
        <end position="180"/>
    </location>
</feature>
<gene>
    <name evidence="7" type="ORF">NSCI0253_LOCUS29972</name>
</gene>
<organism evidence="7">
    <name type="scientific">Noctiluca scintillans</name>
    <name type="common">Sea sparkle</name>
    <name type="synonym">Red tide dinoflagellate</name>
    <dbReference type="NCBI Taxonomy" id="2966"/>
    <lineage>
        <taxon>Eukaryota</taxon>
        <taxon>Sar</taxon>
        <taxon>Alveolata</taxon>
        <taxon>Dinophyceae</taxon>
        <taxon>Noctilucales</taxon>
        <taxon>Noctilucaceae</taxon>
        <taxon>Noctiluca</taxon>
    </lineage>
</organism>
<dbReference type="PANTHER" id="PTHR12882:SF1">
    <property type="entry name" value="TRANSCRIPTION ELONGATION FACTOR SPT4"/>
    <property type="match status" value="1"/>
</dbReference>
<dbReference type="CDD" id="cd07973">
    <property type="entry name" value="Spt4"/>
    <property type="match status" value="1"/>
</dbReference>
<dbReference type="GO" id="GO:0032044">
    <property type="term" value="C:DSIF complex"/>
    <property type="evidence" value="ECO:0007669"/>
    <property type="project" value="TreeGrafter"/>
</dbReference>
<comment type="subcellular location">
    <subcellularLocation>
        <location evidence="1">Nucleus</location>
    </subcellularLocation>
</comment>
<dbReference type="GO" id="GO:0008270">
    <property type="term" value="F:zinc ion binding"/>
    <property type="evidence" value="ECO:0007669"/>
    <property type="project" value="InterPro"/>
</dbReference>
<dbReference type="GO" id="GO:0006355">
    <property type="term" value="P:regulation of DNA-templated transcription"/>
    <property type="evidence" value="ECO:0007669"/>
    <property type="project" value="InterPro"/>
</dbReference>
<dbReference type="SUPFAM" id="SSF63393">
    <property type="entry name" value="RNA polymerase subunits"/>
    <property type="match status" value="1"/>
</dbReference>
<keyword evidence="3" id="KW-0804">Transcription</keyword>
<dbReference type="PANTHER" id="PTHR12882">
    <property type="entry name" value="SUPPRESSOR OF TY 4"/>
    <property type="match status" value="1"/>
</dbReference>
<dbReference type="Pfam" id="PF06093">
    <property type="entry name" value="Spt4"/>
    <property type="match status" value="1"/>
</dbReference>
<evidence type="ECO:0000256" key="1">
    <source>
        <dbReference type="ARBA" id="ARBA00004123"/>
    </source>
</evidence>
<dbReference type="Gene3D" id="3.30.40.210">
    <property type="match status" value="1"/>
</dbReference>
<evidence type="ECO:0000313" key="7">
    <source>
        <dbReference type="EMBL" id="CAD8855620.1"/>
    </source>
</evidence>
<evidence type="ECO:0000256" key="3">
    <source>
        <dbReference type="ARBA" id="ARBA00023163"/>
    </source>
</evidence>
<name>A0A7S1AIV4_NOCSC</name>
<protein>
    <recommendedName>
        <fullName evidence="6">Spt4/RpoE2 zinc finger domain-containing protein</fullName>
    </recommendedName>
</protein>
<dbReference type="EMBL" id="HBFQ01042377">
    <property type="protein sequence ID" value="CAD8855620.1"/>
    <property type="molecule type" value="Transcribed_RNA"/>
</dbReference>
<evidence type="ECO:0000259" key="6">
    <source>
        <dbReference type="SMART" id="SM01389"/>
    </source>
</evidence>